<evidence type="ECO:0000313" key="12">
    <source>
        <dbReference type="Proteomes" id="UP000076490"/>
    </source>
</evidence>
<evidence type="ECO:0000313" key="11">
    <source>
        <dbReference type="EMBL" id="KZE38598.1"/>
    </source>
</evidence>
<keyword evidence="4 8" id="KW-0028">Amino-acid biosynthesis</keyword>
<comment type="catalytic activity">
    <reaction evidence="7 8">
        <text>L-histidinol phosphate + H2O = L-histidinol + phosphate</text>
        <dbReference type="Rhea" id="RHEA:14465"/>
        <dbReference type="ChEBI" id="CHEBI:15377"/>
        <dbReference type="ChEBI" id="CHEBI:43474"/>
        <dbReference type="ChEBI" id="CHEBI:57699"/>
        <dbReference type="ChEBI" id="CHEBI:57980"/>
        <dbReference type="EC" id="3.1.3.15"/>
    </reaction>
</comment>
<dbReference type="GO" id="GO:0004401">
    <property type="term" value="F:histidinol-phosphatase activity"/>
    <property type="evidence" value="ECO:0007669"/>
    <property type="project" value="UniProtKB-UniRule"/>
</dbReference>
<dbReference type="EMBL" id="LQNT01000009">
    <property type="protein sequence ID" value="KZE38598.1"/>
    <property type="molecule type" value="Genomic_DNA"/>
</dbReference>
<feature type="region of interest" description="Disordered" evidence="9">
    <location>
        <begin position="241"/>
        <end position="260"/>
    </location>
</feature>
<evidence type="ECO:0000256" key="8">
    <source>
        <dbReference type="RuleBase" id="RU366003"/>
    </source>
</evidence>
<dbReference type="EC" id="3.1.3.15" evidence="3 8"/>
<keyword evidence="6 8" id="KW-0368">Histidine biosynthesis</keyword>
<reference evidence="11 12" key="1">
    <citation type="submission" date="2016-01" db="EMBL/GenBank/DDBJ databases">
        <title>Whole genome sequencing of Bhargavaea cecembensis T14.</title>
        <authorList>
            <person name="Hong K.W."/>
        </authorList>
    </citation>
    <scope>NUCLEOTIDE SEQUENCE [LARGE SCALE GENOMIC DNA]</scope>
    <source>
        <strain evidence="11 12">T14</strain>
    </source>
</reference>
<sequence>MTIIDGHVHTPYCPHGTGAAMEEYVKEAERKGINTLVFTEHAPLPEGFTDPVPEKDSAMRREDVRAYLDEGARLREKYAGRVDVRCGFEVDYIEGFENDTRRFLEEHREAAAHSILSVHFVKAGGSWFCLDYSADSFEEKAREVGVDQLYKAYGMAMEKAAEKPFGEVNPPVLGHINLIHKFRRRIRPETDPVNWASILEKAAQSGYVLDFNHAGIRKPEYRETYPEPWMVEEAQRLGLKLQTGSDAHSPEDVGSGFIPE</sequence>
<proteinExistence type="inferred from homology"/>
<gene>
    <name evidence="11" type="ORF">AV656_06745</name>
</gene>
<dbReference type="UniPathway" id="UPA00031">
    <property type="reaction ID" value="UER00013"/>
</dbReference>
<dbReference type="Gene3D" id="3.20.20.140">
    <property type="entry name" value="Metal-dependent hydrolases"/>
    <property type="match status" value="1"/>
</dbReference>
<dbReference type="GO" id="GO:0005737">
    <property type="term" value="C:cytoplasm"/>
    <property type="evidence" value="ECO:0007669"/>
    <property type="project" value="TreeGrafter"/>
</dbReference>
<dbReference type="AlphaFoldDB" id="A0A161RKK1"/>
<comment type="pathway">
    <text evidence="1 8">Amino-acid biosynthesis; L-histidine biosynthesis; L-histidine from 5-phospho-alpha-D-ribose 1-diphosphate: step 8/9.</text>
</comment>
<dbReference type="RefSeq" id="WP_063180245.1">
    <property type="nucleotide sequence ID" value="NZ_LQNT01000009.1"/>
</dbReference>
<dbReference type="Pfam" id="PF02811">
    <property type="entry name" value="PHP"/>
    <property type="match status" value="1"/>
</dbReference>
<dbReference type="InterPro" id="IPR010140">
    <property type="entry name" value="Histidinol_P_phosphatase_HisJ"/>
</dbReference>
<dbReference type="PANTHER" id="PTHR21039">
    <property type="entry name" value="HISTIDINOL PHOSPHATASE-RELATED"/>
    <property type="match status" value="1"/>
</dbReference>
<evidence type="ECO:0000256" key="6">
    <source>
        <dbReference type="ARBA" id="ARBA00023102"/>
    </source>
</evidence>
<evidence type="ECO:0000256" key="5">
    <source>
        <dbReference type="ARBA" id="ARBA00022801"/>
    </source>
</evidence>
<comment type="similarity">
    <text evidence="2 8">Belongs to the PHP hydrolase family. HisK subfamily.</text>
</comment>
<dbReference type="CDD" id="cd12110">
    <property type="entry name" value="PHP_HisPPase_Hisj_like"/>
    <property type="match status" value="1"/>
</dbReference>
<dbReference type="NCBIfam" id="TIGR01856">
    <property type="entry name" value="hisJ_fam"/>
    <property type="match status" value="1"/>
</dbReference>
<evidence type="ECO:0000256" key="9">
    <source>
        <dbReference type="SAM" id="MobiDB-lite"/>
    </source>
</evidence>
<feature type="domain" description="PHP" evidence="10">
    <location>
        <begin position="5"/>
        <end position="212"/>
    </location>
</feature>
<dbReference type="PANTHER" id="PTHR21039:SF0">
    <property type="entry name" value="HISTIDINOL-PHOSPHATASE"/>
    <property type="match status" value="1"/>
</dbReference>
<dbReference type="InterPro" id="IPR004013">
    <property type="entry name" value="PHP_dom"/>
</dbReference>
<accession>A0A161RKK1</accession>
<name>A0A161RKK1_9BACL</name>
<evidence type="ECO:0000256" key="7">
    <source>
        <dbReference type="ARBA" id="ARBA00049158"/>
    </source>
</evidence>
<comment type="caution">
    <text evidence="11">The sequence shown here is derived from an EMBL/GenBank/DDBJ whole genome shotgun (WGS) entry which is preliminary data.</text>
</comment>
<dbReference type="Proteomes" id="UP000076490">
    <property type="component" value="Unassembled WGS sequence"/>
</dbReference>
<dbReference type="InterPro" id="IPR016195">
    <property type="entry name" value="Pol/histidinol_Pase-like"/>
</dbReference>
<dbReference type="SUPFAM" id="SSF89550">
    <property type="entry name" value="PHP domain-like"/>
    <property type="match status" value="1"/>
</dbReference>
<organism evidence="11 12">
    <name type="scientific">Bhargavaea cecembensis</name>
    <dbReference type="NCBI Taxonomy" id="394098"/>
    <lineage>
        <taxon>Bacteria</taxon>
        <taxon>Bacillati</taxon>
        <taxon>Bacillota</taxon>
        <taxon>Bacilli</taxon>
        <taxon>Bacillales</taxon>
        <taxon>Caryophanaceae</taxon>
        <taxon>Bhargavaea</taxon>
    </lineage>
</organism>
<evidence type="ECO:0000259" key="10">
    <source>
        <dbReference type="Pfam" id="PF02811"/>
    </source>
</evidence>
<keyword evidence="5 8" id="KW-0378">Hydrolase</keyword>
<dbReference type="NCBIfam" id="NF005996">
    <property type="entry name" value="PRK08123.1"/>
    <property type="match status" value="1"/>
</dbReference>
<evidence type="ECO:0000256" key="2">
    <source>
        <dbReference type="ARBA" id="ARBA00009152"/>
    </source>
</evidence>
<evidence type="ECO:0000256" key="3">
    <source>
        <dbReference type="ARBA" id="ARBA00013085"/>
    </source>
</evidence>
<dbReference type="GO" id="GO:0000105">
    <property type="term" value="P:L-histidine biosynthetic process"/>
    <property type="evidence" value="ECO:0007669"/>
    <property type="project" value="UniProtKB-UniRule"/>
</dbReference>
<evidence type="ECO:0000256" key="1">
    <source>
        <dbReference type="ARBA" id="ARBA00004970"/>
    </source>
</evidence>
<protein>
    <recommendedName>
        <fullName evidence="3 8">Histidinol-phosphatase</fullName>
        <shortName evidence="8">HolPase</shortName>
        <ecNumber evidence="3 8">3.1.3.15</ecNumber>
    </recommendedName>
</protein>
<evidence type="ECO:0000256" key="4">
    <source>
        <dbReference type="ARBA" id="ARBA00022605"/>
    </source>
</evidence>